<protein>
    <submittedName>
        <fullName evidence="1">22040_t:CDS:1</fullName>
    </submittedName>
</protein>
<evidence type="ECO:0000313" key="2">
    <source>
        <dbReference type="Proteomes" id="UP000789759"/>
    </source>
</evidence>
<dbReference type="PANTHER" id="PTHR46954">
    <property type="entry name" value="C2H2-TYPE DOMAIN-CONTAINING PROTEIN"/>
    <property type="match status" value="1"/>
</dbReference>
<reference evidence="1" key="1">
    <citation type="submission" date="2021-06" db="EMBL/GenBank/DDBJ databases">
        <authorList>
            <person name="Kallberg Y."/>
            <person name="Tangrot J."/>
            <person name="Rosling A."/>
        </authorList>
    </citation>
    <scope>NUCLEOTIDE SEQUENCE</scope>
    <source>
        <strain evidence="1">FL966</strain>
    </source>
</reference>
<gene>
    <name evidence="1" type="ORF">CPELLU_LOCUS20896</name>
</gene>
<name>A0A9N9PL53_9GLOM</name>
<sequence>LFKQFDLDYLSVRTHALGQSKYNPVERRMATLSGKLAGITLPVDHFGKHLDSQGKIIDSELAVQNFQYAGEILCDAWSCNLIFGKCVCTQYVDTFTNLFNNLQFEGSEKEMIEELKRQEKQNQINIEKKDEAPECFIPWSWIENHCNLCAYSTDIKKCKDINCCGVFRAKEVIEFLECYNGFLPPVTRAKDGHYMNPIHLLQYYDLLKIPGYDAHCLSLEKNSYSHPSMVLWMKFSELRDSMSDIE</sequence>
<dbReference type="AlphaFoldDB" id="A0A9N9PL53"/>
<dbReference type="Proteomes" id="UP000789759">
    <property type="component" value="Unassembled WGS sequence"/>
</dbReference>
<organism evidence="1 2">
    <name type="scientific">Cetraspora pellucida</name>
    <dbReference type="NCBI Taxonomy" id="1433469"/>
    <lineage>
        <taxon>Eukaryota</taxon>
        <taxon>Fungi</taxon>
        <taxon>Fungi incertae sedis</taxon>
        <taxon>Mucoromycota</taxon>
        <taxon>Glomeromycotina</taxon>
        <taxon>Glomeromycetes</taxon>
        <taxon>Diversisporales</taxon>
        <taxon>Gigasporaceae</taxon>
        <taxon>Cetraspora</taxon>
    </lineage>
</organism>
<accession>A0A9N9PL53</accession>
<feature type="non-terminal residue" evidence="1">
    <location>
        <position position="246"/>
    </location>
</feature>
<evidence type="ECO:0000313" key="1">
    <source>
        <dbReference type="EMBL" id="CAG8832793.1"/>
    </source>
</evidence>
<dbReference type="OrthoDB" id="2444723at2759"/>
<feature type="non-terminal residue" evidence="1">
    <location>
        <position position="1"/>
    </location>
</feature>
<dbReference type="PANTHER" id="PTHR46954:SF1">
    <property type="entry name" value="C2H2-TYPE DOMAIN-CONTAINING PROTEIN"/>
    <property type="match status" value="1"/>
</dbReference>
<proteinExistence type="predicted"/>
<comment type="caution">
    <text evidence="1">The sequence shown here is derived from an EMBL/GenBank/DDBJ whole genome shotgun (WGS) entry which is preliminary data.</text>
</comment>
<dbReference type="EMBL" id="CAJVQA010069229">
    <property type="protein sequence ID" value="CAG8832793.1"/>
    <property type="molecule type" value="Genomic_DNA"/>
</dbReference>
<keyword evidence="2" id="KW-1185">Reference proteome</keyword>